<evidence type="ECO:0000313" key="3">
    <source>
        <dbReference type="Proteomes" id="UP000070133"/>
    </source>
</evidence>
<keyword evidence="1" id="KW-0812">Transmembrane</keyword>
<evidence type="ECO:0000256" key="1">
    <source>
        <dbReference type="SAM" id="Phobius"/>
    </source>
</evidence>
<feature type="transmembrane region" description="Helical" evidence="1">
    <location>
        <begin position="27"/>
        <end position="49"/>
    </location>
</feature>
<keyword evidence="1" id="KW-1133">Transmembrane helix</keyword>
<dbReference type="EMBL" id="LFZN01000151">
    <property type="protein sequence ID" value="KXS97161.1"/>
    <property type="molecule type" value="Genomic_DNA"/>
</dbReference>
<feature type="transmembrane region" description="Helical" evidence="1">
    <location>
        <begin position="112"/>
        <end position="132"/>
    </location>
</feature>
<keyword evidence="3" id="KW-1185">Reference proteome</keyword>
<evidence type="ECO:0000313" key="2">
    <source>
        <dbReference type="EMBL" id="KXS97161.1"/>
    </source>
</evidence>
<sequence>MADQDYSSKQLPTLPLDLTRHKLSLTLVWTTIVLANGILPIALYFALHYGTSLDLSMVLTVPTIVMSVPAIWQLWQRTHYLLTDLGGCRPLGMSSPTTKWSRSWSSFDYFQWNYIFGFVALTILISIGTSIPSLPATAVSLSVLMLYVCVELILIEVGICLNVSAPFRFSSLPKGAPLRPGVFIVAEDVVAVDGKQGGAWRQAWNDRYEADAELQSLCRTLDWVWGVSGLCVVAAIWGLAFATDSVDEEVAYAIGWGLPWVWGGIMAVLTTWMAKRMLRRQRTRLGSIDAGV</sequence>
<name>A0A139H426_9PEZI</name>
<dbReference type="AlphaFoldDB" id="A0A139H426"/>
<feature type="transmembrane region" description="Helical" evidence="1">
    <location>
        <begin position="55"/>
        <end position="75"/>
    </location>
</feature>
<reference evidence="2 3" key="1">
    <citation type="submission" date="2015-07" db="EMBL/GenBank/DDBJ databases">
        <title>Comparative genomics of the Sigatoka disease complex on banana suggests a link between parallel evolutionary changes in Pseudocercospora fijiensis and Pseudocercospora eumusae and increased virulence on the banana host.</title>
        <authorList>
            <person name="Chang T.-C."/>
            <person name="Salvucci A."/>
            <person name="Crous P.W."/>
            <person name="Stergiopoulos I."/>
        </authorList>
    </citation>
    <scope>NUCLEOTIDE SEQUENCE [LARGE SCALE GENOMIC DNA]</scope>
    <source>
        <strain evidence="2 3">CBS 114824</strain>
    </source>
</reference>
<dbReference type="Proteomes" id="UP000070133">
    <property type="component" value="Unassembled WGS sequence"/>
</dbReference>
<feature type="transmembrane region" description="Helical" evidence="1">
    <location>
        <begin position="254"/>
        <end position="274"/>
    </location>
</feature>
<proteinExistence type="predicted"/>
<gene>
    <name evidence="2" type="ORF">AC578_3067</name>
</gene>
<comment type="caution">
    <text evidence="2">The sequence shown here is derived from an EMBL/GenBank/DDBJ whole genome shotgun (WGS) entry which is preliminary data.</text>
</comment>
<protein>
    <submittedName>
        <fullName evidence="2">Uncharacterized protein</fullName>
    </submittedName>
</protein>
<dbReference type="PANTHER" id="PTHR42024:SF1">
    <property type="entry name" value="AMINO ACID PERMEASE_ SLC12A DOMAIN-CONTAINING PROTEIN"/>
    <property type="match status" value="1"/>
</dbReference>
<feature type="transmembrane region" description="Helical" evidence="1">
    <location>
        <begin position="144"/>
        <end position="165"/>
    </location>
</feature>
<feature type="transmembrane region" description="Helical" evidence="1">
    <location>
        <begin position="223"/>
        <end position="242"/>
    </location>
</feature>
<dbReference type="PANTHER" id="PTHR42024">
    <property type="entry name" value="AMINO ACID PERMEASE_ SLC12A DOMAIN-CONTAINING PROTEIN"/>
    <property type="match status" value="1"/>
</dbReference>
<keyword evidence="1" id="KW-0472">Membrane</keyword>
<accession>A0A139H426</accession>
<organism evidence="2 3">
    <name type="scientific">Pseudocercospora eumusae</name>
    <dbReference type="NCBI Taxonomy" id="321146"/>
    <lineage>
        <taxon>Eukaryota</taxon>
        <taxon>Fungi</taxon>
        <taxon>Dikarya</taxon>
        <taxon>Ascomycota</taxon>
        <taxon>Pezizomycotina</taxon>
        <taxon>Dothideomycetes</taxon>
        <taxon>Dothideomycetidae</taxon>
        <taxon>Mycosphaerellales</taxon>
        <taxon>Mycosphaerellaceae</taxon>
        <taxon>Pseudocercospora</taxon>
    </lineage>
</organism>